<feature type="binding site" evidence="6">
    <location>
        <position position="221"/>
    </location>
    <ligand>
        <name>NAD(+)</name>
        <dbReference type="ChEBI" id="CHEBI:57540"/>
    </ligand>
</feature>
<dbReference type="EMBL" id="JADPIE010000004">
    <property type="protein sequence ID" value="MBF8437184.1"/>
    <property type="molecule type" value="Genomic_DNA"/>
</dbReference>
<evidence type="ECO:0000256" key="8">
    <source>
        <dbReference type="RuleBase" id="RU004417"/>
    </source>
</evidence>
<keyword evidence="3 4" id="KW-0560">Oxidoreductase</keyword>
<protein>
    <recommendedName>
        <fullName evidence="2 4">Glutamate dehydrogenase</fullName>
    </recommendedName>
</protein>
<dbReference type="InterPro" id="IPR006097">
    <property type="entry name" value="Glu/Leu/Phe/Val/Trp_DH_dimer"/>
</dbReference>
<dbReference type="Pfam" id="PF02812">
    <property type="entry name" value="ELFV_dehydrog_N"/>
    <property type="match status" value="1"/>
</dbReference>
<accession>A0A931AV09</accession>
<dbReference type="CDD" id="cd01076">
    <property type="entry name" value="NAD_bind_1_Glu_DH"/>
    <property type="match status" value="1"/>
</dbReference>
<name>A0A931AV09_9FIRM</name>
<evidence type="ECO:0000256" key="1">
    <source>
        <dbReference type="ARBA" id="ARBA00006382"/>
    </source>
</evidence>
<evidence type="ECO:0000256" key="5">
    <source>
        <dbReference type="PIRSR" id="PIRSR000185-1"/>
    </source>
</evidence>
<feature type="binding site" evidence="6">
    <location>
        <position position="190"/>
    </location>
    <ligand>
        <name>NAD(+)</name>
        <dbReference type="ChEBI" id="CHEBI:57540"/>
    </ligand>
</feature>
<evidence type="ECO:0000256" key="4">
    <source>
        <dbReference type="PIRNR" id="PIRNR000185"/>
    </source>
</evidence>
<comment type="similarity">
    <text evidence="1 4 8">Belongs to the Glu/Leu/Phe/Val dehydrogenases family.</text>
</comment>
<dbReference type="FunFam" id="3.40.50.10860:FF:000003">
    <property type="entry name" value="Glutamate dehydrogenase"/>
    <property type="match status" value="1"/>
</dbReference>
<feature type="active site" description="Proton donor" evidence="5">
    <location>
        <position position="106"/>
    </location>
</feature>
<comment type="caution">
    <text evidence="10">The sequence shown here is derived from an EMBL/GenBank/DDBJ whole genome shotgun (WGS) entry which is preliminary data.</text>
</comment>
<dbReference type="SUPFAM" id="SSF51735">
    <property type="entry name" value="NAD(P)-binding Rossmann-fold domains"/>
    <property type="match status" value="1"/>
</dbReference>
<dbReference type="PRINTS" id="PR00082">
    <property type="entry name" value="GLFDHDRGNASE"/>
</dbReference>
<dbReference type="GO" id="GO:0004352">
    <property type="term" value="F:glutamate dehydrogenase (NAD+) activity"/>
    <property type="evidence" value="ECO:0007669"/>
    <property type="project" value="TreeGrafter"/>
</dbReference>
<evidence type="ECO:0000313" key="10">
    <source>
        <dbReference type="EMBL" id="MBF8437184.1"/>
    </source>
</evidence>
<evidence type="ECO:0000256" key="6">
    <source>
        <dbReference type="PIRSR" id="PIRSR000185-2"/>
    </source>
</evidence>
<dbReference type="AlphaFoldDB" id="A0A931AV09"/>
<evidence type="ECO:0000256" key="2">
    <source>
        <dbReference type="ARBA" id="ARBA00012896"/>
    </source>
</evidence>
<dbReference type="InterPro" id="IPR033922">
    <property type="entry name" value="NAD_bind_Glu_DH"/>
</dbReference>
<sequence>MSKEFKIYEVVLKQLDDAATELNLDPQVKALLKEPVRSLSVAVPVRMDNGSVRVFKGFRCQHNDALGPTKGGIRFHPQVEQAEVQALAAWMTFKCSLVGIPYGGAKGGVLCNPKEMSKGELERLSRGFIQAISPIIGPDKDIPAPDVYTDAQVMSWFMDEFSKIKGVNTPGLVTGKPLVIGGSYGRDSATARGLMYTVREAAKELDMDLNDATVVVQGYGNAGNFSAKFLQELGAKLIAANDSSGGIYNPDGMDAFELKKYKDEHGELHGFPGSKDISNEELLTLECDILVPAAMENQINEKNAHNIKAKMIAEAANGPTTPEADKILNEKGVIVLPDVLANAGGVTVSYFEWVQNMYNYYWDKEEIDNKLEKIMVNAFKRTHEKHKTAGVPYRVAAYMVSIERLTEAMRARGWVE</sequence>
<dbReference type="Gene3D" id="3.40.50.10860">
    <property type="entry name" value="Leucine Dehydrogenase, chain A, domain 1"/>
    <property type="match status" value="1"/>
</dbReference>
<feature type="binding site" evidence="6">
    <location>
        <position position="94"/>
    </location>
    <ligand>
        <name>substrate</name>
    </ligand>
</feature>
<dbReference type="GO" id="GO:0006538">
    <property type="term" value="P:L-glutamate catabolic process"/>
    <property type="evidence" value="ECO:0007669"/>
    <property type="project" value="TreeGrafter"/>
</dbReference>
<feature type="binding site" evidence="6">
    <location>
        <position position="70"/>
    </location>
    <ligand>
        <name>substrate</name>
    </ligand>
</feature>
<dbReference type="InterPro" id="IPR046346">
    <property type="entry name" value="Aminoacid_DH-like_N_sf"/>
</dbReference>
<dbReference type="RefSeq" id="WP_270454145.1">
    <property type="nucleotide sequence ID" value="NZ_JADPIE010000004.1"/>
</dbReference>
<dbReference type="PIRSF" id="PIRSF000185">
    <property type="entry name" value="Glu_DH"/>
    <property type="match status" value="1"/>
</dbReference>
<gene>
    <name evidence="10" type="ORF">I0Q91_08850</name>
</gene>
<dbReference type="InterPro" id="IPR006096">
    <property type="entry name" value="Glu/Leu/Phe/Val/Trp_DH_C"/>
</dbReference>
<evidence type="ECO:0000256" key="7">
    <source>
        <dbReference type="PIRSR" id="PIRSR000185-3"/>
    </source>
</evidence>
<dbReference type="Gene3D" id="3.40.50.720">
    <property type="entry name" value="NAD(P)-binding Rossmann-like Domain"/>
    <property type="match status" value="1"/>
</dbReference>
<organism evidence="10 11">
    <name type="scientific">Halonatronomonas betaini</name>
    <dbReference type="NCBI Taxonomy" id="2778430"/>
    <lineage>
        <taxon>Bacteria</taxon>
        <taxon>Bacillati</taxon>
        <taxon>Bacillota</taxon>
        <taxon>Clostridia</taxon>
        <taxon>Halanaerobiales</taxon>
        <taxon>Halarsenatibacteraceae</taxon>
        <taxon>Halonatronomonas</taxon>
    </lineage>
</organism>
<dbReference type="InterPro" id="IPR033524">
    <property type="entry name" value="Glu/Leu/Phe/Val_DH_AS"/>
</dbReference>
<dbReference type="SUPFAM" id="SSF53223">
    <property type="entry name" value="Aminoacid dehydrogenase-like, N-terminal domain"/>
    <property type="match status" value="1"/>
</dbReference>
<dbReference type="InterPro" id="IPR014362">
    <property type="entry name" value="Glu_DH"/>
</dbReference>
<dbReference type="SMART" id="SM00839">
    <property type="entry name" value="ELFV_dehydrog"/>
    <property type="match status" value="1"/>
</dbReference>
<evidence type="ECO:0000313" key="11">
    <source>
        <dbReference type="Proteomes" id="UP000621436"/>
    </source>
</evidence>
<keyword evidence="6" id="KW-0520">NAD</keyword>
<dbReference type="PANTHER" id="PTHR11606:SF13">
    <property type="entry name" value="GLUTAMATE DEHYDROGENASE 1, MITOCHONDRIAL"/>
    <property type="match status" value="1"/>
</dbReference>
<reference evidence="10" key="1">
    <citation type="submission" date="2020-11" db="EMBL/GenBank/DDBJ databases">
        <title>Halonatronomonas betainensis gen. nov., sp. nov. a novel haloalkaliphilic representative of the family Halanaerobiacae capable of betaine degradation.</title>
        <authorList>
            <person name="Boltyanskaya Y."/>
            <person name="Kevbrin V."/>
            <person name="Detkova E."/>
            <person name="Grouzdev D.S."/>
            <person name="Koziaeva V."/>
            <person name="Zhilina T."/>
        </authorList>
    </citation>
    <scope>NUCLEOTIDE SEQUENCE</scope>
    <source>
        <strain evidence="10">Z-7014</strain>
    </source>
</reference>
<evidence type="ECO:0000259" key="9">
    <source>
        <dbReference type="SMART" id="SM00839"/>
    </source>
</evidence>
<dbReference type="PANTHER" id="PTHR11606">
    <property type="entry name" value="GLUTAMATE DEHYDROGENASE"/>
    <property type="match status" value="1"/>
</dbReference>
<dbReference type="Proteomes" id="UP000621436">
    <property type="component" value="Unassembled WGS sequence"/>
</dbReference>
<keyword evidence="11" id="KW-1185">Reference proteome</keyword>
<dbReference type="InterPro" id="IPR006095">
    <property type="entry name" value="Glu/Leu/Phe/Val/Trp_DH"/>
</dbReference>
<feature type="binding site" evidence="6">
    <location>
        <position position="349"/>
    </location>
    <ligand>
        <name>substrate</name>
    </ligand>
</feature>
<keyword evidence="6" id="KW-0547">Nucleotide-binding</keyword>
<proteinExistence type="inferred from homology"/>
<evidence type="ECO:0000256" key="3">
    <source>
        <dbReference type="ARBA" id="ARBA00023002"/>
    </source>
</evidence>
<dbReference type="PROSITE" id="PS00074">
    <property type="entry name" value="GLFV_DEHYDROGENASE"/>
    <property type="match status" value="1"/>
</dbReference>
<feature type="site" description="Important for catalysis" evidence="7">
    <location>
        <position position="146"/>
    </location>
</feature>
<feature type="domain" description="Glutamate/phenylalanine/leucine/valine/L-tryptophan dehydrogenase C-terminal" evidence="9">
    <location>
        <begin position="183"/>
        <end position="413"/>
    </location>
</feature>
<dbReference type="Pfam" id="PF00208">
    <property type="entry name" value="ELFV_dehydrog"/>
    <property type="match status" value="1"/>
</dbReference>
<dbReference type="GO" id="GO:0000166">
    <property type="term" value="F:nucleotide binding"/>
    <property type="evidence" value="ECO:0007669"/>
    <property type="project" value="UniProtKB-KW"/>
</dbReference>
<dbReference type="InterPro" id="IPR036291">
    <property type="entry name" value="NAD(P)-bd_dom_sf"/>
</dbReference>